<evidence type="ECO:0000256" key="4">
    <source>
        <dbReference type="ARBA" id="ARBA00022912"/>
    </source>
</evidence>
<name>A0AAD2G3J0_9STRA</name>
<evidence type="ECO:0000256" key="1">
    <source>
        <dbReference type="ARBA" id="ARBA00008601"/>
    </source>
</evidence>
<dbReference type="GO" id="GO:0043409">
    <property type="term" value="P:negative regulation of MAPK cascade"/>
    <property type="evidence" value="ECO:0007669"/>
    <property type="project" value="TreeGrafter"/>
</dbReference>
<dbReference type="PROSITE" id="PS50056">
    <property type="entry name" value="TYR_PHOSPHATASE_2"/>
    <property type="match status" value="1"/>
</dbReference>
<protein>
    <recommendedName>
        <fullName evidence="2">protein-tyrosine-phosphatase</fullName>
        <ecNumber evidence="2">3.1.3.48</ecNumber>
    </recommendedName>
</protein>
<comment type="caution">
    <text evidence="8">The sequence shown here is derived from an EMBL/GenBank/DDBJ whole genome shotgun (WGS) entry which is preliminary data.</text>
</comment>
<accession>A0AAD2G3J0</accession>
<keyword evidence="4" id="KW-0904">Protein phosphatase</keyword>
<dbReference type="EMBL" id="CAKOGP040002091">
    <property type="protein sequence ID" value="CAJ1961469.1"/>
    <property type="molecule type" value="Genomic_DNA"/>
</dbReference>
<proteinExistence type="inferred from homology"/>
<dbReference type="InterPro" id="IPR029021">
    <property type="entry name" value="Prot-tyrosine_phosphatase-like"/>
</dbReference>
<dbReference type="InterPro" id="IPR003595">
    <property type="entry name" value="Tyr_Pase_cat"/>
</dbReference>
<evidence type="ECO:0000259" key="7">
    <source>
        <dbReference type="PROSITE" id="PS50056"/>
    </source>
</evidence>
<sequence length="243" mass="27378">MGAAKSKEQDLTPYEFVQEDWPWLWAIWEPENLDWKIGLSDDEIQETARRQAKLPVPITENLFLGNAFSVESIEKLKARGITAVLNMAGPMALKRKTIRAYKNHGIEYKQIDGDDEFEYPLLQKHWLEAHDFIKSTTKDRTGKCVVHCVAGINRSGLIAAACYMIETQSPVLESVKHVRKQRGNVAICNEGFQAQLVAFARVHDLLGPQPGTEESIVKQAPPPAKGHWVLDPTARENPLDKLL</sequence>
<gene>
    <name evidence="8" type="ORF">CYCCA115_LOCUS19212</name>
</gene>
<evidence type="ECO:0000313" key="9">
    <source>
        <dbReference type="Proteomes" id="UP001295423"/>
    </source>
</evidence>
<dbReference type="GO" id="GO:0004725">
    <property type="term" value="F:protein tyrosine phosphatase activity"/>
    <property type="evidence" value="ECO:0007669"/>
    <property type="project" value="UniProtKB-EC"/>
</dbReference>
<dbReference type="PANTHER" id="PTHR10159">
    <property type="entry name" value="DUAL SPECIFICITY PROTEIN PHOSPHATASE"/>
    <property type="match status" value="1"/>
</dbReference>
<comment type="similarity">
    <text evidence="1">Belongs to the protein-tyrosine phosphatase family. Non-receptor class dual specificity subfamily.</text>
</comment>
<dbReference type="AlphaFoldDB" id="A0AAD2G3J0"/>
<dbReference type="EC" id="3.1.3.48" evidence="2"/>
<evidence type="ECO:0000259" key="6">
    <source>
        <dbReference type="PROSITE" id="PS50054"/>
    </source>
</evidence>
<dbReference type="PROSITE" id="PS50054">
    <property type="entry name" value="TYR_PHOSPHATASE_DUAL"/>
    <property type="match status" value="1"/>
</dbReference>
<dbReference type="SMART" id="SM00404">
    <property type="entry name" value="PTPc_motif"/>
    <property type="match status" value="1"/>
</dbReference>
<feature type="region of interest" description="Disordered" evidence="5">
    <location>
        <begin position="210"/>
        <end position="231"/>
    </location>
</feature>
<organism evidence="8 9">
    <name type="scientific">Cylindrotheca closterium</name>
    <dbReference type="NCBI Taxonomy" id="2856"/>
    <lineage>
        <taxon>Eukaryota</taxon>
        <taxon>Sar</taxon>
        <taxon>Stramenopiles</taxon>
        <taxon>Ochrophyta</taxon>
        <taxon>Bacillariophyta</taxon>
        <taxon>Bacillariophyceae</taxon>
        <taxon>Bacillariophycidae</taxon>
        <taxon>Bacillariales</taxon>
        <taxon>Bacillariaceae</taxon>
        <taxon>Cylindrotheca</taxon>
    </lineage>
</organism>
<keyword evidence="3" id="KW-0378">Hydrolase</keyword>
<keyword evidence="9" id="KW-1185">Reference proteome</keyword>
<dbReference type="InterPro" id="IPR000340">
    <property type="entry name" value="Dual-sp_phosphatase_cat-dom"/>
</dbReference>
<dbReference type="Proteomes" id="UP001295423">
    <property type="component" value="Unassembled WGS sequence"/>
</dbReference>
<dbReference type="SMART" id="SM00195">
    <property type="entry name" value="DSPc"/>
    <property type="match status" value="1"/>
</dbReference>
<evidence type="ECO:0000313" key="8">
    <source>
        <dbReference type="EMBL" id="CAJ1961469.1"/>
    </source>
</evidence>
<dbReference type="SUPFAM" id="SSF52799">
    <property type="entry name" value="(Phosphotyrosine protein) phosphatases II"/>
    <property type="match status" value="1"/>
</dbReference>
<dbReference type="InterPro" id="IPR000387">
    <property type="entry name" value="Tyr_Pase_dom"/>
</dbReference>
<dbReference type="InterPro" id="IPR020422">
    <property type="entry name" value="TYR_PHOSPHATASE_DUAL_dom"/>
</dbReference>
<feature type="domain" description="Tyrosine specific protein phosphatases" evidence="7">
    <location>
        <begin position="130"/>
        <end position="193"/>
    </location>
</feature>
<dbReference type="Gene3D" id="3.90.190.10">
    <property type="entry name" value="Protein tyrosine phosphatase superfamily"/>
    <property type="match status" value="1"/>
</dbReference>
<evidence type="ECO:0000256" key="2">
    <source>
        <dbReference type="ARBA" id="ARBA00013064"/>
    </source>
</evidence>
<evidence type="ECO:0000256" key="5">
    <source>
        <dbReference type="SAM" id="MobiDB-lite"/>
    </source>
</evidence>
<dbReference type="GO" id="GO:0005737">
    <property type="term" value="C:cytoplasm"/>
    <property type="evidence" value="ECO:0007669"/>
    <property type="project" value="TreeGrafter"/>
</dbReference>
<evidence type="ECO:0000256" key="3">
    <source>
        <dbReference type="ARBA" id="ARBA00022801"/>
    </source>
</evidence>
<reference evidence="8" key="1">
    <citation type="submission" date="2023-08" db="EMBL/GenBank/DDBJ databases">
        <authorList>
            <person name="Audoor S."/>
            <person name="Bilcke G."/>
        </authorList>
    </citation>
    <scope>NUCLEOTIDE SEQUENCE</scope>
</reference>
<dbReference type="InterPro" id="IPR016130">
    <property type="entry name" value="Tyr_Pase_AS"/>
</dbReference>
<dbReference type="Pfam" id="PF00782">
    <property type="entry name" value="DSPc"/>
    <property type="match status" value="1"/>
</dbReference>
<dbReference type="PROSITE" id="PS00383">
    <property type="entry name" value="TYR_PHOSPHATASE_1"/>
    <property type="match status" value="1"/>
</dbReference>
<dbReference type="CDD" id="cd14498">
    <property type="entry name" value="DSP"/>
    <property type="match status" value="1"/>
</dbReference>
<dbReference type="PANTHER" id="PTHR10159:SF529">
    <property type="entry name" value="TYROSINE-PROTEIN PHOSPHATASE DOMAIN-CONTAINING PROTEIN"/>
    <property type="match status" value="1"/>
</dbReference>
<feature type="domain" description="Tyrosine-protein phosphatase" evidence="6">
    <location>
        <begin position="54"/>
        <end position="205"/>
    </location>
</feature>